<dbReference type="OrthoDB" id="206848at2759"/>
<protein>
    <submittedName>
        <fullName evidence="1">5882_t:CDS:1</fullName>
    </submittedName>
</protein>
<proteinExistence type="predicted"/>
<name>A0A9N9HG16_9GLOM</name>
<evidence type="ECO:0000313" key="1">
    <source>
        <dbReference type="EMBL" id="CAG8687478.1"/>
    </source>
</evidence>
<gene>
    <name evidence="1" type="ORF">RFULGI_LOCUS9840</name>
</gene>
<reference evidence="1" key="1">
    <citation type="submission" date="2021-06" db="EMBL/GenBank/DDBJ databases">
        <authorList>
            <person name="Kallberg Y."/>
            <person name="Tangrot J."/>
            <person name="Rosling A."/>
        </authorList>
    </citation>
    <scope>NUCLEOTIDE SEQUENCE</scope>
    <source>
        <strain evidence="1">IN212</strain>
    </source>
</reference>
<keyword evidence="2" id="KW-1185">Reference proteome</keyword>
<evidence type="ECO:0000313" key="2">
    <source>
        <dbReference type="Proteomes" id="UP000789396"/>
    </source>
</evidence>
<dbReference type="EMBL" id="CAJVPZ010018388">
    <property type="protein sequence ID" value="CAG8687478.1"/>
    <property type="molecule type" value="Genomic_DNA"/>
</dbReference>
<dbReference type="Gene3D" id="3.40.50.1820">
    <property type="entry name" value="alpha/beta hydrolase"/>
    <property type="match status" value="2"/>
</dbReference>
<organism evidence="1 2">
    <name type="scientific">Racocetra fulgida</name>
    <dbReference type="NCBI Taxonomy" id="60492"/>
    <lineage>
        <taxon>Eukaryota</taxon>
        <taxon>Fungi</taxon>
        <taxon>Fungi incertae sedis</taxon>
        <taxon>Mucoromycota</taxon>
        <taxon>Glomeromycotina</taxon>
        <taxon>Glomeromycetes</taxon>
        <taxon>Diversisporales</taxon>
        <taxon>Gigasporaceae</taxon>
        <taxon>Racocetra</taxon>
    </lineage>
</organism>
<accession>A0A9N9HG16</accession>
<dbReference type="Proteomes" id="UP000789396">
    <property type="component" value="Unassembled WGS sequence"/>
</dbReference>
<sequence>GGVTIWKLQQLLASDLFPAYHEPHPDMVRSLTAVSSPFKGYNNINIYHLQLNQLTLSNMNLEKEAPNWYENDGLCPTISQMHPGGFECNDGMCKHHKGFPNLIADIREHENHKQSNEIFKDIEEIDDEIIENSLKYEPGKWDCGE</sequence>
<comment type="caution">
    <text evidence="1">The sequence shown here is derived from an EMBL/GenBank/DDBJ whole genome shotgun (WGS) entry which is preliminary data.</text>
</comment>
<dbReference type="AlphaFoldDB" id="A0A9N9HG16"/>
<feature type="non-terminal residue" evidence="1">
    <location>
        <position position="145"/>
    </location>
</feature>
<dbReference type="InterPro" id="IPR029058">
    <property type="entry name" value="AB_hydrolase_fold"/>
</dbReference>